<reference evidence="1" key="1">
    <citation type="submission" date="2023-03" db="EMBL/GenBank/DDBJ databases">
        <title>Andean soil-derived lignocellulolytic bacterial consortium as a source of novel taxa and putative plastic-active enzymes.</title>
        <authorList>
            <person name="Diaz-Garcia L."/>
            <person name="Chuvochina M."/>
            <person name="Feuerriegel G."/>
            <person name="Bunk B."/>
            <person name="Sproer C."/>
            <person name="Streit W.R."/>
            <person name="Rodriguez L.M."/>
            <person name="Overmann J."/>
            <person name="Jimenez D.J."/>
        </authorList>
    </citation>
    <scope>NUCLEOTIDE SEQUENCE</scope>
    <source>
        <strain evidence="1">MAG 26</strain>
    </source>
</reference>
<dbReference type="EMBL" id="CP119316">
    <property type="protein sequence ID" value="WEK45462.1"/>
    <property type="molecule type" value="Genomic_DNA"/>
</dbReference>
<organism evidence="1 2">
    <name type="scientific">Candidatus Andeanibacterium colombiense</name>
    <dbReference type="NCBI Taxonomy" id="3121345"/>
    <lineage>
        <taxon>Bacteria</taxon>
        <taxon>Pseudomonadati</taxon>
        <taxon>Pseudomonadota</taxon>
        <taxon>Alphaproteobacteria</taxon>
        <taxon>Sphingomonadales</taxon>
        <taxon>Sphingomonadaceae</taxon>
        <taxon>Candidatus Andeanibacterium</taxon>
    </lineage>
</organism>
<evidence type="ECO:0000313" key="2">
    <source>
        <dbReference type="Proteomes" id="UP001218362"/>
    </source>
</evidence>
<protein>
    <submittedName>
        <fullName evidence="1">Uncharacterized protein</fullName>
    </submittedName>
</protein>
<evidence type="ECO:0000313" key="1">
    <source>
        <dbReference type="EMBL" id="WEK45462.1"/>
    </source>
</evidence>
<dbReference type="KEGG" id="acob:P0Y56_10490"/>
<dbReference type="AlphaFoldDB" id="A0AAJ5X426"/>
<name>A0AAJ5X426_9SPHN</name>
<accession>A0AAJ5X426</accession>
<dbReference type="Proteomes" id="UP001218362">
    <property type="component" value="Chromosome"/>
</dbReference>
<gene>
    <name evidence="1" type="ORF">P0Y56_10490</name>
</gene>
<sequence length="248" mass="26122">MSFDPARRDALALLGAGILGTLLPTRARAGAGEIGHLAPPAGPMRLDYRVRKSLTADAAIATERNFEIRFVPLTQGFRVEGRQISSAIDGPPELAPLAEVWRKTTLPGLFPFAIDASGLVVAGSGSASAPEPELGNAIDIALAMLRDGGSSEAQIADTRAFGQWLQRVADELGSDLPRDLFAPPATPQQSSRTIALPGGTTGTIEISFQGTLSPVTGLMREARREIVTRVEDTAQSTVEAWSLALSQP</sequence>
<proteinExistence type="predicted"/>
<dbReference type="PROSITE" id="PS51318">
    <property type="entry name" value="TAT"/>
    <property type="match status" value="1"/>
</dbReference>
<dbReference type="InterPro" id="IPR006311">
    <property type="entry name" value="TAT_signal"/>
</dbReference>